<keyword evidence="1" id="KW-0812">Transmembrane</keyword>
<dbReference type="InterPro" id="IPR045340">
    <property type="entry name" value="DUF6533"/>
</dbReference>
<reference evidence="3" key="1">
    <citation type="submission" date="2020-11" db="EMBL/GenBank/DDBJ databases">
        <authorList>
            <consortium name="DOE Joint Genome Institute"/>
            <person name="Ahrendt S."/>
            <person name="Riley R."/>
            <person name="Andreopoulos W."/>
            <person name="Labutti K."/>
            <person name="Pangilinan J."/>
            <person name="Ruiz-Duenas F.J."/>
            <person name="Barrasa J.M."/>
            <person name="Sanchez-Garcia M."/>
            <person name="Camarero S."/>
            <person name="Miyauchi S."/>
            <person name="Serrano A."/>
            <person name="Linde D."/>
            <person name="Babiker R."/>
            <person name="Drula E."/>
            <person name="Ayuso-Fernandez I."/>
            <person name="Pacheco R."/>
            <person name="Padilla G."/>
            <person name="Ferreira P."/>
            <person name="Barriuso J."/>
            <person name="Kellner H."/>
            <person name="Castanera R."/>
            <person name="Alfaro M."/>
            <person name="Ramirez L."/>
            <person name="Pisabarro A.G."/>
            <person name="Kuo A."/>
            <person name="Tritt A."/>
            <person name="Lipzen A."/>
            <person name="He G."/>
            <person name="Yan M."/>
            <person name="Ng V."/>
            <person name="Cullen D."/>
            <person name="Martin F."/>
            <person name="Rosso M.-N."/>
            <person name="Henrissat B."/>
            <person name="Hibbett D."/>
            <person name="Martinez A.T."/>
            <person name="Grigoriev I.V."/>
        </authorList>
    </citation>
    <scope>NUCLEOTIDE SEQUENCE</scope>
    <source>
        <strain evidence="3">CBS 247.69</strain>
    </source>
</reference>
<name>A0A9P5Y5R6_9AGAR</name>
<dbReference type="Pfam" id="PF20151">
    <property type="entry name" value="DUF6533"/>
    <property type="match status" value="1"/>
</dbReference>
<feature type="domain" description="DUF6533" evidence="2">
    <location>
        <begin position="29"/>
        <end position="63"/>
    </location>
</feature>
<evidence type="ECO:0000256" key="1">
    <source>
        <dbReference type="SAM" id="Phobius"/>
    </source>
</evidence>
<evidence type="ECO:0000313" key="4">
    <source>
        <dbReference type="Proteomes" id="UP000807353"/>
    </source>
</evidence>
<evidence type="ECO:0000313" key="3">
    <source>
        <dbReference type="EMBL" id="KAF9462778.1"/>
    </source>
</evidence>
<keyword evidence="1" id="KW-0472">Membrane</keyword>
<sequence>MEQSPALHFSYVIEYYFAQADTHDHDPQIFDYFLTLELEVELIWKARWTLGKVAFLLARYPTFVDVPLILVYSLSPNLSFQTCSLLNYVTSYSKILIVDFILLMVNETSIKRYRNSRNRLVITLYKDGILYFVYIFLISTTYIIILLACPIPARNAQRAIDADPPSHAKYCSENTK</sequence>
<gene>
    <name evidence="3" type="ORF">BDZ94DRAFT_1236571</name>
</gene>
<dbReference type="OrthoDB" id="2638860at2759"/>
<comment type="caution">
    <text evidence="3">The sequence shown here is derived from an EMBL/GenBank/DDBJ whole genome shotgun (WGS) entry which is preliminary data.</text>
</comment>
<evidence type="ECO:0000259" key="2">
    <source>
        <dbReference type="Pfam" id="PF20151"/>
    </source>
</evidence>
<proteinExistence type="predicted"/>
<keyword evidence="1" id="KW-1133">Transmembrane helix</keyword>
<dbReference type="AlphaFoldDB" id="A0A9P5Y5R6"/>
<accession>A0A9P5Y5R6</accession>
<dbReference type="EMBL" id="MU150268">
    <property type="protein sequence ID" value="KAF9462778.1"/>
    <property type="molecule type" value="Genomic_DNA"/>
</dbReference>
<protein>
    <recommendedName>
        <fullName evidence="2">DUF6533 domain-containing protein</fullName>
    </recommendedName>
</protein>
<organism evidence="3 4">
    <name type="scientific">Collybia nuda</name>
    <dbReference type="NCBI Taxonomy" id="64659"/>
    <lineage>
        <taxon>Eukaryota</taxon>
        <taxon>Fungi</taxon>
        <taxon>Dikarya</taxon>
        <taxon>Basidiomycota</taxon>
        <taxon>Agaricomycotina</taxon>
        <taxon>Agaricomycetes</taxon>
        <taxon>Agaricomycetidae</taxon>
        <taxon>Agaricales</taxon>
        <taxon>Tricholomatineae</taxon>
        <taxon>Clitocybaceae</taxon>
        <taxon>Collybia</taxon>
    </lineage>
</organism>
<dbReference type="Proteomes" id="UP000807353">
    <property type="component" value="Unassembled WGS sequence"/>
</dbReference>
<keyword evidence="4" id="KW-1185">Reference proteome</keyword>
<feature type="transmembrane region" description="Helical" evidence="1">
    <location>
        <begin position="128"/>
        <end position="148"/>
    </location>
</feature>